<accession>A0A0B1SWP4</accession>
<keyword evidence="1" id="KW-0812">Transmembrane</keyword>
<evidence type="ECO:0000313" key="2">
    <source>
        <dbReference type="EMBL" id="KHJ89688.1"/>
    </source>
</evidence>
<dbReference type="OrthoDB" id="5831840at2759"/>
<dbReference type="Proteomes" id="UP000053660">
    <property type="component" value="Unassembled WGS sequence"/>
</dbReference>
<keyword evidence="1" id="KW-1133">Transmembrane helix</keyword>
<feature type="transmembrane region" description="Helical" evidence="1">
    <location>
        <begin position="31"/>
        <end position="51"/>
    </location>
</feature>
<evidence type="ECO:0000313" key="3">
    <source>
        <dbReference type="Proteomes" id="UP000053660"/>
    </source>
</evidence>
<dbReference type="EMBL" id="KN553883">
    <property type="protein sequence ID" value="KHJ89688.1"/>
    <property type="molecule type" value="Genomic_DNA"/>
</dbReference>
<protein>
    <recommendedName>
        <fullName evidence="4">Major facilitator superfamily associated domain-containing protein</fullName>
    </recommendedName>
</protein>
<dbReference type="AlphaFoldDB" id="A0A0B1SWP4"/>
<proteinExistence type="predicted"/>
<reference evidence="2 3" key="1">
    <citation type="submission" date="2014-03" db="EMBL/GenBank/DDBJ databases">
        <title>Draft genome of the hookworm Oesophagostomum dentatum.</title>
        <authorList>
            <person name="Mitreva M."/>
        </authorList>
    </citation>
    <scope>NUCLEOTIDE SEQUENCE [LARGE SCALE GENOMIC DNA]</scope>
    <source>
        <strain evidence="2 3">OD-Hann</strain>
    </source>
</reference>
<sequence>MHGINALLASCSRVLGPVAVTDMFWYFGPQVVWLFQLATWAILLGALAKFYKRLVPLKMPQVLEEVQDEKVKKVDQ</sequence>
<keyword evidence="1" id="KW-0472">Membrane</keyword>
<evidence type="ECO:0000256" key="1">
    <source>
        <dbReference type="SAM" id="Phobius"/>
    </source>
</evidence>
<evidence type="ECO:0008006" key="4">
    <source>
        <dbReference type="Google" id="ProtNLM"/>
    </source>
</evidence>
<keyword evidence="3" id="KW-1185">Reference proteome</keyword>
<name>A0A0B1SWP4_OESDE</name>
<gene>
    <name evidence="2" type="ORF">OESDEN_10481</name>
</gene>
<organism evidence="2 3">
    <name type="scientific">Oesophagostomum dentatum</name>
    <name type="common">Nodular worm</name>
    <dbReference type="NCBI Taxonomy" id="61180"/>
    <lineage>
        <taxon>Eukaryota</taxon>
        <taxon>Metazoa</taxon>
        <taxon>Ecdysozoa</taxon>
        <taxon>Nematoda</taxon>
        <taxon>Chromadorea</taxon>
        <taxon>Rhabditida</taxon>
        <taxon>Rhabditina</taxon>
        <taxon>Rhabditomorpha</taxon>
        <taxon>Strongyloidea</taxon>
        <taxon>Strongylidae</taxon>
        <taxon>Oesophagostomum</taxon>
    </lineage>
</organism>